<keyword evidence="3" id="KW-1185">Reference proteome</keyword>
<feature type="domain" description="DUF4046" evidence="1">
    <location>
        <begin position="5"/>
        <end position="91"/>
    </location>
</feature>
<dbReference type="EMBL" id="JAUCFG010000003">
    <property type="protein sequence ID" value="MDM5441702.1"/>
    <property type="molecule type" value="Genomic_DNA"/>
</dbReference>
<sequence>MVIKIEEIYQEILDSKRNRFPKGTWSDDQDNNLAKRVIKYLIEKVLKWDKKTILKSWKSQLIIKYKLGGLLSVKYHDSPYVMINDVYPNCFKEWEFQMTPRNYWTKEKALEALKWTIEKKERLTDNKLLEVYNVRWLSNQNLSSPCQIFWGGSPYIMINELYPDHFKEWEFKKTPSRLWTRKKALEALKWTIEERKQMNNEEIRKKISVIWFSEIGLRTPLERYWNDSPFSMINELYPGCFKEWEFQKTPKNYWTRKKALEALKWTIEEKEKLTNEELIKVYSRRWMINQGLITPLERFWKNSPYAMLHELYPGKFKEWELNRAPRGFWTKEKALEALKWTIEEKEKLTNEELIKVYSRRWMINQGLITPLERFWKNSPYAMLHELYPGKFKEWELNRAPRGFWTKEKAL</sequence>
<dbReference type="Proteomes" id="UP001224139">
    <property type="component" value="Unassembled WGS sequence"/>
</dbReference>
<accession>A0ABT7RFL2</accession>
<feature type="domain" description="DUF4046" evidence="1">
    <location>
        <begin position="160"/>
        <end position="241"/>
    </location>
</feature>
<evidence type="ECO:0000313" key="2">
    <source>
        <dbReference type="EMBL" id="MDM5441702.1"/>
    </source>
</evidence>
<evidence type="ECO:0000259" key="1">
    <source>
        <dbReference type="Pfam" id="PF13255"/>
    </source>
</evidence>
<reference evidence="2 3" key="1">
    <citation type="submission" date="2023-06" db="EMBL/GenBank/DDBJ databases">
        <title>Comparative genomics of Bacillaceae isolates and their secondary metabolite potential.</title>
        <authorList>
            <person name="Song L."/>
            <person name="Nielsen L.J."/>
            <person name="Mohite O."/>
            <person name="Xu X."/>
            <person name="Weber T."/>
            <person name="Kovacs A.T."/>
        </authorList>
    </citation>
    <scope>NUCLEOTIDE SEQUENCE [LARGE SCALE GENOMIC DNA]</scope>
    <source>
        <strain evidence="2 3">DX2.1</strain>
    </source>
</reference>
<gene>
    <name evidence="2" type="ORF">QUG02_27135</name>
</gene>
<dbReference type="Pfam" id="PF13255">
    <property type="entry name" value="DUF4046"/>
    <property type="match status" value="2"/>
</dbReference>
<name>A0ABT7RFL2_9BACI</name>
<organism evidence="2 3">
    <name type="scientific">Bacillus hominis</name>
    <dbReference type="NCBI Taxonomy" id="2817478"/>
    <lineage>
        <taxon>Bacteria</taxon>
        <taxon>Bacillati</taxon>
        <taxon>Bacillota</taxon>
        <taxon>Bacilli</taxon>
        <taxon>Bacillales</taxon>
        <taxon>Bacillaceae</taxon>
        <taxon>Bacillus</taxon>
        <taxon>Bacillus cereus group</taxon>
    </lineage>
</organism>
<evidence type="ECO:0000313" key="3">
    <source>
        <dbReference type="Proteomes" id="UP001224139"/>
    </source>
</evidence>
<proteinExistence type="predicted"/>
<protein>
    <submittedName>
        <fullName evidence="2">DUF4046 domain-containing protein</fullName>
    </submittedName>
</protein>
<comment type="caution">
    <text evidence="2">The sequence shown here is derived from an EMBL/GenBank/DDBJ whole genome shotgun (WGS) entry which is preliminary data.</text>
</comment>
<dbReference type="InterPro" id="IPR025119">
    <property type="entry name" value="DUF4046"/>
</dbReference>
<dbReference type="RefSeq" id="WP_289361123.1">
    <property type="nucleotide sequence ID" value="NZ_JAUCFG010000003.1"/>
</dbReference>